<protein>
    <submittedName>
        <fullName evidence="2">NAD-dependent epimerase/dehydratase family protein</fullName>
    </submittedName>
</protein>
<dbReference type="InterPro" id="IPR051783">
    <property type="entry name" value="NAD(P)-dependent_oxidoreduct"/>
</dbReference>
<accession>A0ABY9KUZ1</accession>
<evidence type="ECO:0000259" key="1">
    <source>
        <dbReference type="Pfam" id="PF01370"/>
    </source>
</evidence>
<organism evidence="2 3">
    <name type="scientific">Aciduricibacillus chroicocephali</name>
    <dbReference type="NCBI Taxonomy" id="3054939"/>
    <lineage>
        <taxon>Bacteria</taxon>
        <taxon>Bacillati</taxon>
        <taxon>Bacillota</taxon>
        <taxon>Bacilli</taxon>
        <taxon>Bacillales</taxon>
        <taxon>Bacillaceae</taxon>
        <taxon>Aciduricibacillus</taxon>
    </lineage>
</organism>
<reference evidence="2" key="1">
    <citation type="submission" date="2023-06" db="EMBL/GenBank/DDBJ databases">
        <title>A Treasure from Seagulls: Isolation and Description of Aciduricobacillus qingdaonensis gen. nov., sp. nov., a Rare Obligately Uric Acid-utilizing Member in the Family Bacillaceae.</title>
        <authorList>
            <person name="Liu W."/>
            <person name="Wang B."/>
        </authorList>
    </citation>
    <scope>NUCLEOTIDE SEQUENCE</scope>
    <source>
        <strain evidence="2">44XB</strain>
    </source>
</reference>
<dbReference type="RefSeq" id="WP_348027727.1">
    <property type="nucleotide sequence ID" value="NZ_CP129113.1"/>
</dbReference>
<dbReference type="Gene3D" id="3.40.50.720">
    <property type="entry name" value="NAD(P)-binding Rossmann-like Domain"/>
    <property type="match status" value="1"/>
</dbReference>
<evidence type="ECO:0000313" key="3">
    <source>
        <dbReference type="Proteomes" id="UP001180087"/>
    </source>
</evidence>
<keyword evidence="3" id="KW-1185">Reference proteome</keyword>
<name>A0ABY9KUZ1_9BACI</name>
<sequence>MTRAFVLGGTGLLGFETIKELLKRGYKVSTIARNKEMMDELIPEEVEKHIGDINEMTDEQIGAMLQSTDWFVHAAGVDERTTPEAPAVSFYYRENVLPTQRLSRIAREAGVRKFVIYGSYHVEFAEKWPDLGLKRTPYVRTRKLQEEVAMLEGEGEMDVMSLRLPYIFGTMPGRMPLWKMFLPTVLGKEIITVPEGATAMVTTRQVAEAGVGALEHGSHGGTYAISGENMSYAEFYRIIADTAGQKDSVIQTASLEQLLPTFEQIDKQTAEAGKERAMPGIKTAELQSRNTIIDPAETMELLKYKKDDVQAAIEESIRKSLAE</sequence>
<dbReference type="Proteomes" id="UP001180087">
    <property type="component" value="Chromosome"/>
</dbReference>
<evidence type="ECO:0000313" key="2">
    <source>
        <dbReference type="EMBL" id="WLV24567.1"/>
    </source>
</evidence>
<gene>
    <name evidence="2" type="ORF">QR721_13130</name>
</gene>
<dbReference type="PANTHER" id="PTHR48079:SF6">
    <property type="entry name" value="NAD(P)-BINDING DOMAIN-CONTAINING PROTEIN-RELATED"/>
    <property type="match status" value="1"/>
</dbReference>
<feature type="domain" description="NAD-dependent epimerase/dehydratase" evidence="1">
    <location>
        <begin position="5"/>
        <end position="171"/>
    </location>
</feature>
<dbReference type="Pfam" id="PF01370">
    <property type="entry name" value="Epimerase"/>
    <property type="match status" value="1"/>
</dbReference>
<dbReference type="PANTHER" id="PTHR48079">
    <property type="entry name" value="PROTEIN YEEZ"/>
    <property type="match status" value="1"/>
</dbReference>
<dbReference type="SUPFAM" id="SSF51735">
    <property type="entry name" value="NAD(P)-binding Rossmann-fold domains"/>
    <property type="match status" value="1"/>
</dbReference>
<dbReference type="EMBL" id="CP129113">
    <property type="protein sequence ID" value="WLV24567.1"/>
    <property type="molecule type" value="Genomic_DNA"/>
</dbReference>
<dbReference type="InterPro" id="IPR036291">
    <property type="entry name" value="NAD(P)-bd_dom_sf"/>
</dbReference>
<proteinExistence type="predicted"/>
<dbReference type="InterPro" id="IPR001509">
    <property type="entry name" value="Epimerase_deHydtase"/>
</dbReference>